<proteinExistence type="inferred from homology"/>
<dbReference type="PANTHER" id="PTHR42973">
    <property type="entry name" value="BINDING OXIDOREDUCTASE, PUTATIVE (AFU_ORTHOLOGUE AFUA_1G17690)-RELATED"/>
    <property type="match status" value="1"/>
</dbReference>
<dbReference type="PANTHER" id="PTHR42973:SF53">
    <property type="entry name" value="FAD-BINDING PCMH-TYPE DOMAIN-CONTAINING PROTEIN-RELATED"/>
    <property type="match status" value="1"/>
</dbReference>
<evidence type="ECO:0000256" key="4">
    <source>
        <dbReference type="ARBA" id="ARBA00023002"/>
    </source>
</evidence>
<keyword evidence="6" id="KW-0503">Monooxygenase</keyword>
<dbReference type="InterPro" id="IPR016166">
    <property type="entry name" value="FAD-bd_PCMH"/>
</dbReference>
<dbReference type="Proteomes" id="UP000689129">
    <property type="component" value="Unassembled WGS sequence"/>
</dbReference>
<protein>
    <submittedName>
        <fullName evidence="6">FAD-dependent monooxygenase CTB5 like protein</fullName>
    </submittedName>
</protein>
<evidence type="ECO:0000256" key="1">
    <source>
        <dbReference type="ARBA" id="ARBA00005466"/>
    </source>
</evidence>
<evidence type="ECO:0000256" key="3">
    <source>
        <dbReference type="ARBA" id="ARBA00022827"/>
    </source>
</evidence>
<comment type="caution">
    <text evidence="6">The sequence shown here is derived from an EMBL/GenBank/DDBJ whole genome shotgun (WGS) entry which is preliminary data.</text>
</comment>
<evidence type="ECO:0000313" key="6">
    <source>
        <dbReference type="EMBL" id="KAG7142293.1"/>
    </source>
</evidence>
<keyword evidence="2" id="KW-0285">Flavoprotein</keyword>
<comment type="similarity">
    <text evidence="1">Belongs to the oxygen-dependent FAD-linked oxidoreductase family.</text>
</comment>
<dbReference type="Pfam" id="PF01565">
    <property type="entry name" value="FAD_binding_4"/>
    <property type="match status" value="1"/>
</dbReference>
<dbReference type="AlphaFoldDB" id="A0A8I3A1C9"/>
<sequence length="487" mass="52497">MPLAARDCSNEGARACEALVSAGLGDQVLAMADAAYEARLESWWSSSSRLRPACIVQPKNAQDVAKIVSVLGQNTTGDFAVRSGGHSHWAGGNNIDGGVTVDLGHLRATKYNTETGIASIEPASRWADAFLTLERSGVAVPGGRDGNVGIGGFLTGGGNSYYTGLYGFGCDSVVNAEIVLADGSIIDANKDSHPDLLKALKGGWGNFGIVTRFDLETFPSKPFWGGIRASENSHAAAVGAAMVNFTANYHKNPEAAYLINFTYNPGMSSDILVAQVVVDTSGKVAPPAFDQALAVPELFNDIKVRSMGNMSNDYLLPPSLHNVWFTLTFKNDERVIQKSAELHEKLVAEMLKTVPTNDLGTQNLFQPIPKFFAEIGESRGGNVLGLDQVEGDSLMWLLACTVREPEHEKLLHEKGLEMKAALEEFANSIDALRPWVYINYADPTQDPISSYGKANVEFLQKVSAKYDPTGMFQRRMRSGFKLPAAAN</sequence>
<dbReference type="InterPro" id="IPR012951">
    <property type="entry name" value="BBE"/>
</dbReference>
<reference evidence="6" key="1">
    <citation type="journal article" date="2021" name="Mol. Plant Pathol.">
        <title>A 20-kb lineage-specific genomic region tames virulence in pathogenic amphidiploid Verticillium longisporum.</title>
        <authorList>
            <person name="Harting R."/>
            <person name="Starke J."/>
            <person name="Kusch H."/>
            <person name="Poggeler S."/>
            <person name="Maurus I."/>
            <person name="Schluter R."/>
            <person name="Landesfeind M."/>
            <person name="Bulla I."/>
            <person name="Nowrousian M."/>
            <person name="de Jonge R."/>
            <person name="Stahlhut G."/>
            <person name="Hoff K.J."/>
            <person name="Asshauer K.P."/>
            <person name="Thurmer A."/>
            <person name="Stanke M."/>
            <person name="Daniel R."/>
            <person name="Morgenstern B."/>
            <person name="Thomma B.P.H.J."/>
            <person name="Kronstad J.W."/>
            <person name="Braus-Stromeyer S.A."/>
            <person name="Braus G.H."/>
        </authorList>
    </citation>
    <scope>NUCLEOTIDE SEQUENCE</scope>
    <source>
        <strain evidence="6">Vl32</strain>
    </source>
</reference>
<dbReference type="InterPro" id="IPR006094">
    <property type="entry name" value="Oxid_FAD_bind_N"/>
</dbReference>
<evidence type="ECO:0000313" key="7">
    <source>
        <dbReference type="Proteomes" id="UP000689129"/>
    </source>
</evidence>
<dbReference type="Pfam" id="PF08031">
    <property type="entry name" value="BBE"/>
    <property type="match status" value="1"/>
</dbReference>
<gene>
    <name evidence="6" type="ORF">HYQ45_001365</name>
</gene>
<evidence type="ECO:0000256" key="2">
    <source>
        <dbReference type="ARBA" id="ARBA00022630"/>
    </source>
</evidence>
<dbReference type="PROSITE" id="PS51387">
    <property type="entry name" value="FAD_PCMH"/>
    <property type="match status" value="1"/>
</dbReference>
<dbReference type="OrthoDB" id="2151789at2759"/>
<feature type="domain" description="FAD-binding PCMH-type" evidence="5">
    <location>
        <begin position="48"/>
        <end position="220"/>
    </location>
</feature>
<name>A0A8I3A1C9_VERLO</name>
<keyword evidence="4" id="KW-0560">Oxidoreductase</keyword>
<dbReference type="GO" id="GO:0071949">
    <property type="term" value="F:FAD binding"/>
    <property type="evidence" value="ECO:0007669"/>
    <property type="project" value="InterPro"/>
</dbReference>
<organism evidence="6 7">
    <name type="scientific">Verticillium longisporum</name>
    <name type="common">Verticillium dahliae var. longisporum</name>
    <dbReference type="NCBI Taxonomy" id="100787"/>
    <lineage>
        <taxon>Eukaryota</taxon>
        <taxon>Fungi</taxon>
        <taxon>Dikarya</taxon>
        <taxon>Ascomycota</taxon>
        <taxon>Pezizomycotina</taxon>
        <taxon>Sordariomycetes</taxon>
        <taxon>Hypocreomycetidae</taxon>
        <taxon>Glomerellales</taxon>
        <taxon>Plectosphaerellaceae</taxon>
        <taxon>Verticillium</taxon>
    </lineage>
</organism>
<dbReference type="GO" id="GO:0004497">
    <property type="term" value="F:monooxygenase activity"/>
    <property type="evidence" value="ECO:0007669"/>
    <property type="project" value="UniProtKB-KW"/>
</dbReference>
<dbReference type="EMBL" id="JAEMWZ010000020">
    <property type="protein sequence ID" value="KAG7142293.1"/>
    <property type="molecule type" value="Genomic_DNA"/>
</dbReference>
<keyword evidence="3" id="KW-0274">FAD</keyword>
<accession>A0A8I3A1C9</accession>
<dbReference type="InterPro" id="IPR050416">
    <property type="entry name" value="FAD-linked_Oxidoreductase"/>
</dbReference>
<evidence type="ECO:0000259" key="5">
    <source>
        <dbReference type="PROSITE" id="PS51387"/>
    </source>
</evidence>